<dbReference type="InterPro" id="IPR013320">
    <property type="entry name" value="ConA-like_dom_sf"/>
</dbReference>
<feature type="compositionally biased region" description="Polar residues" evidence="1">
    <location>
        <begin position="71"/>
        <end position="85"/>
    </location>
</feature>
<evidence type="ECO:0000256" key="1">
    <source>
        <dbReference type="SAM" id="MobiDB-lite"/>
    </source>
</evidence>
<feature type="signal peptide" evidence="2">
    <location>
        <begin position="1"/>
        <end position="25"/>
    </location>
</feature>
<feature type="domain" description="MAM" evidence="3">
    <location>
        <begin position="132"/>
        <end position="289"/>
    </location>
</feature>
<evidence type="ECO:0000256" key="2">
    <source>
        <dbReference type="SAM" id="SignalP"/>
    </source>
</evidence>
<dbReference type="Proteomes" id="UP001321473">
    <property type="component" value="Unassembled WGS sequence"/>
</dbReference>
<sequence>MITRPDPTMLLLLLSAVSLLHFASGDINSAGRGTNRFSAQIAHHTDLPYIRDPVEPSNVVDGPLPGEEEYTSTSLGSDTASTTDSAVPGSNDEDNSVDIVPAPFLHPGPHYAGTPAPYEHPHPPPQYGLSHQWYRLSARPVYEVKTFKCDFEHHTCGMRNQKIIGPHFKLVRGNVGNRPGYYMAVDSQSIPPGVSRLITPYLPGHPNSLVCLQLTYAVYGQGAERIQVVAQDVGNRPLFTLERDGRSWRTFGINMTVHQDVRFFIEAYTNGKPGVIAIDDFTYSFDPCR</sequence>
<name>A0AAQ4DMT0_AMBAM</name>
<dbReference type="SUPFAM" id="SSF49899">
    <property type="entry name" value="Concanavalin A-like lectins/glucanases"/>
    <property type="match status" value="1"/>
</dbReference>
<comment type="caution">
    <text evidence="4">The sequence shown here is derived from an EMBL/GenBank/DDBJ whole genome shotgun (WGS) entry which is preliminary data.</text>
</comment>
<keyword evidence="2" id="KW-0732">Signal</keyword>
<dbReference type="EMBL" id="JARKHS020029003">
    <property type="protein sequence ID" value="KAK8763770.1"/>
    <property type="molecule type" value="Genomic_DNA"/>
</dbReference>
<evidence type="ECO:0000313" key="4">
    <source>
        <dbReference type="EMBL" id="KAK8763770.1"/>
    </source>
</evidence>
<evidence type="ECO:0000259" key="3">
    <source>
        <dbReference type="PROSITE" id="PS50060"/>
    </source>
</evidence>
<feature type="region of interest" description="Disordered" evidence="1">
    <location>
        <begin position="48"/>
        <end position="104"/>
    </location>
</feature>
<dbReference type="SMART" id="SM00137">
    <property type="entry name" value="MAM"/>
    <property type="match status" value="1"/>
</dbReference>
<evidence type="ECO:0000313" key="5">
    <source>
        <dbReference type="Proteomes" id="UP001321473"/>
    </source>
</evidence>
<keyword evidence="5" id="KW-1185">Reference proteome</keyword>
<dbReference type="InterPro" id="IPR000998">
    <property type="entry name" value="MAM_dom"/>
</dbReference>
<dbReference type="Gene3D" id="2.60.120.200">
    <property type="match status" value="1"/>
</dbReference>
<feature type="chain" id="PRO_5043025020" description="MAM domain-containing protein" evidence="2">
    <location>
        <begin position="26"/>
        <end position="289"/>
    </location>
</feature>
<gene>
    <name evidence="4" type="ORF">V5799_033620</name>
</gene>
<dbReference type="AlphaFoldDB" id="A0AAQ4DMT0"/>
<accession>A0AAQ4DMT0</accession>
<dbReference type="PROSITE" id="PS50060">
    <property type="entry name" value="MAM_2"/>
    <property type="match status" value="1"/>
</dbReference>
<dbReference type="GO" id="GO:0016020">
    <property type="term" value="C:membrane"/>
    <property type="evidence" value="ECO:0007669"/>
    <property type="project" value="InterPro"/>
</dbReference>
<protein>
    <recommendedName>
        <fullName evidence="3">MAM domain-containing protein</fullName>
    </recommendedName>
</protein>
<proteinExistence type="predicted"/>
<reference evidence="4 5" key="1">
    <citation type="journal article" date="2023" name="Arcadia Sci">
        <title>De novo assembly of a long-read Amblyomma americanum tick genome.</title>
        <authorList>
            <person name="Chou S."/>
            <person name="Poskanzer K.E."/>
            <person name="Rollins M."/>
            <person name="Thuy-Boun P.S."/>
        </authorList>
    </citation>
    <scope>NUCLEOTIDE SEQUENCE [LARGE SCALE GENOMIC DNA]</scope>
    <source>
        <strain evidence="4">F_SG_1</strain>
        <tissue evidence="4">Salivary glands</tissue>
    </source>
</reference>
<dbReference type="Pfam" id="PF00629">
    <property type="entry name" value="MAM"/>
    <property type="match status" value="1"/>
</dbReference>
<organism evidence="4 5">
    <name type="scientific">Amblyomma americanum</name>
    <name type="common">Lone star tick</name>
    <dbReference type="NCBI Taxonomy" id="6943"/>
    <lineage>
        <taxon>Eukaryota</taxon>
        <taxon>Metazoa</taxon>
        <taxon>Ecdysozoa</taxon>
        <taxon>Arthropoda</taxon>
        <taxon>Chelicerata</taxon>
        <taxon>Arachnida</taxon>
        <taxon>Acari</taxon>
        <taxon>Parasitiformes</taxon>
        <taxon>Ixodida</taxon>
        <taxon>Ixodoidea</taxon>
        <taxon>Ixodidae</taxon>
        <taxon>Amblyomminae</taxon>
        <taxon>Amblyomma</taxon>
    </lineage>
</organism>